<gene>
    <name evidence="3" type="ORF">B0T18DRAFT_434914</name>
</gene>
<dbReference type="InterPro" id="IPR016181">
    <property type="entry name" value="Acyl_CoA_acyltransferase"/>
</dbReference>
<feature type="compositionally biased region" description="Polar residues" evidence="1">
    <location>
        <begin position="1"/>
        <end position="14"/>
    </location>
</feature>
<dbReference type="EMBL" id="JAUKUD010000001">
    <property type="protein sequence ID" value="KAK0754560.1"/>
    <property type="molecule type" value="Genomic_DNA"/>
</dbReference>
<reference evidence="3" key="1">
    <citation type="submission" date="2023-06" db="EMBL/GenBank/DDBJ databases">
        <title>Genome-scale phylogeny and comparative genomics of the fungal order Sordariales.</title>
        <authorList>
            <consortium name="Lawrence Berkeley National Laboratory"/>
            <person name="Hensen N."/>
            <person name="Bonometti L."/>
            <person name="Westerberg I."/>
            <person name="Brannstrom I.O."/>
            <person name="Guillou S."/>
            <person name="Cros-Aarteil S."/>
            <person name="Calhoun S."/>
            <person name="Haridas S."/>
            <person name="Kuo A."/>
            <person name="Mondo S."/>
            <person name="Pangilinan J."/>
            <person name="Riley R."/>
            <person name="LaButti K."/>
            <person name="Andreopoulos B."/>
            <person name="Lipzen A."/>
            <person name="Chen C."/>
            <person name="Yanf M."/>
            <person name="Daum C."/>
            <person name="Ng V."/>
            <person name="Clum A."/>
            <person name="Steindorff A."/>
            <person name="Ohm R."/>
            <person name="Martin F."/>
            <person name="Silar P."/>
            <person name="Natvig D."/>
            <person name="Lalanne C."/>
            <person name="Gautier V."/>
            <person name="Ament-velasquez S.L."/>
            <person name="Kruys A."/>
            <person name="Hutchinson M.I."/>
            <person name="Powell A.J."/>
            <person name="Barry K."/>
            <person name="Miller A.N."/>
            <person name="Grigoriev I.V."/>
            <person name="Debuchy R."/>
            <person name="Gladieux P."/>
            <person name="Thoren M.H."/>
            <person name="Johannesson H."/>
        </authorList>
    </citation>
    <scope>NUCLEOTIDE SEQUENCE</scope>
    <source>
        <strain evidence="3">SMH3187-1</strain>
    </source>
</reference>
<dbReference type="GO" id="GO:0016747">
    <property type="term" value="F:acyltransferase activity, transferring groups other than amino-acyl groups"/>
    <property type="evidence" value="ECO:0007669"/>
    <property type="project" value="InterPro"/>
</dbReference>
<sequence length="537" mass="59453">MSSTNLPPNGQSPRPSRDTGPAVTEVKRVGNAVIYQSQPHIPLSELLKEKDLVLLLTPAVAPDPSTATPHMDPFEPLGQAMAKYHPWIRHVPYVPRNGITGTHVVHLRPAAAVVFVISGPPRQGQPPQVAMAEIVRTLCEQRPQVIVACCDIQELGALETAFPAIIQIPNYSPLELENAARILFAEAKRPPTGPNVQNLILAPHPWTCVLWKPERDLLAVFDLWCQCLPKRFHLDRARLQALLCRDGYAMHYIVREPETSEVVGFCAAYTVYANSDSERLVGSVAALLVRPSYRQRGVGLSLHNFVLGKLSKVRGVSGIQLGSSFPRLLYGLPMDSPWEDWFRRRDWPIKPRSSELGEGQEACDWLLRLEDWPAIGAMPPGLLFRTCEPGDFDSVLAIVSRESGRKNHFGWYDQYAKLVDTIFIRDIMLGLQGGTIVAIAITYSKNNGGPVGDDLPWANTIAGDVGGVTCICIVDDRPNTAIPMSTIIIRLFDSCIRLLANQGVRQLFVDAVRGGDQGFPELGFQKWAAYREVWRGV</sequence>
<name>A0AA40KD69_9PEZI</name>
<protein>
    <recommendedName>
        <fullName evidence="2">N-acetyltransferase domain-containing protein</fullName>
    </recommendedName>
</protein>
<dbReference type="AlphaFoldDB" id="A0AA40KD69"/>
<feature type="domain" description="N-acetyltransferase" evidence="2">
    <location>
        <begin position="219"/>
        <end position="316"/>
    </location>
</feature>
<dbReference type="Proteomes" id="UP001172155">
    <property type="component" value="Unassembled WGS sequence"/>
</dbReference>
<dbReference type="InterPro" id="IPR000182">
    <property type="entry name" value="GNAT_dom"/>
</dbReference>
<dbReference type="SUPFAM" id="SSF55729">
    <property type="entry name" value="Acyl-CoA N-acyltransferases (Nat)"/>
    <property type="match status" value="1"/>
</dbReference>
<evidence type="ECO:0000256" key="1">
    <source>
        <dbReference type="SAM" id="MobiDB-lite"/>
    </source>
</evidence>
<dbReference type="Pfam" id="PF00583">
    <property type="entry name" value="Acetyltransf_1"/>
    <property type="match status" value="1"/>
</dbReference>
<dbReference type="CDD" id="cd04301">
    <property type="entry name" value="NAT_SF"/>
    <property type="match status" value="1"/>
</dbReference>
<feature type="region of interest" description="Disordered" evidence="1">
    <location>
        <begin position="1"/>
        <end position="22"/>
    </location>
</feature>
<accession>A0AA40KD69</accession>
<organism evidence="3 4">
    <name type="scientific">Schizothecium vesticola</name>
    <dbReference type="NCBI Taxonomy" id="314040"/>
    <lineage>
        <taxon>Eukaryota</taxon>
        <taxon>Fungi</taxon>
        <taxon>Dikarya</taxon>
        <taxon>Ascomycota</taxon>
        <taxon>Pezizomycotina</taxon>
        <taxon>Sordariomycetes</taxon>
        <taxon>Sordariomycetidae</taxon>
        <taxon>Sordariales</taxon>
        <taxon>Schizotheciaceae</taxon>
        <taxon>Schizothecium</taxon>
    </lineage>
</organism>
<keyword evidence="4" id="KW-1185">Reference proteome</keyword>
<evidence type="ECO:0000313" key="3">
    <source>
        <dbReference type="EMBL" id="KAK0754560.1"/>
    </source>
</evidence>
<evidence type="ECO:0000259" key="2">
    <source>
        <dbReference type="Pfam" id="PF00583"/>
    </source>
</evidence>
<evidence type="ECO:0000313" key="4">
    <source>
        <dbReference type="Proteomes" id="UP001172155"/>
    </source>
</evidence>
<comment type="caution">
    <text evidence="3">The sequence shown here is derived from an EMBL/GenBank/DDBJ whole genome shotgun (WGS) entry which is preliminary data.</text>
</comment>
<proteinExistence type="predicted"/>
<dbReference type="Gene3D" id="3.40.630.30">
    <property type="match status" value="1"/>
</dbReference>